<comment type="caution">
    <text evidence="2">The sequence shown here is derived from an EMBL/GenBank/DDBJ whole genome shotgun (WGS) entry which is preliminary data.</text>
</comment>
<sequence>MYKQSTATCVPDEYLVPRWTGNLLFQWPCLAYVSVSLTCLLLSFGRSRIYVRTGPTGRPHQNERYSPGIALPYGRDKPTHWTRWRQKGAKSSKNTYNTRDSLVVTDPTTSLALTCLSRAERTGCRVLKWVWSYVIVFASSS</sequence>
<accession>A0AA40BWC5</accession>
<feature type="transmembrane region" description="Helical" evidence="1">
    <location>
        <begin position="24"/>
        <end position="44"/>
    </location>
</feature>
<keyword evidence="1" id="KW-0812">Transmembrane</keyword>
<evidence type="ECO:0000313" key="3">
    <source>
        <dbReference type="Proteomes" id="UP001174934"/>
    </source>
</evidence>
<gene>
    <name evidence="2" type="ORF">B0T17DRAFT_497251</name>
</gene>
<name>A0AA40BWC5_9PEZI</name>
<keyword evidence="1" id="KW-1133">Transmembrane helix</keyword>
<organism evidence="2 3">
    <name type="scientific">Bombardia bombarda</name>
    <dbReference type="NCBI Taxonomy" id="252184"/>
    <lineage>
        <taxon>Eukaryota</taxon>
        <taxon>Fungi</taxon>
        <taxon>Dikarya</taxon>
        <taxon>Ascomycota</taxon>
        <taxon>Pezizomycotina</taxon>
        <taxon>Sordariomycetes</taxon>
        <taxon>Sordariomycetidae</taxon>
        <taxon>Sordariales</taxon>
        <taxon>Lasiosphaeriaceae</taxon>
        <taxon>Bombardia</taxon>
    </lineage>
</organism>
<proteinExistence type="predicted"/>
<protein>
    <submittedName>
        <fullName evidence="2">Uncharacterized protein</fullName>
    </submittedName>
</protein>
<reference evidence="2" key="1">
    <citation type="submission" date="2023-06" db="EMBL/GenBank/DDBJ databases">
        <title>Genome-scale phylogeny and comparative genomics of the fungal order Sordariales.</title>
        <authorList>
            <consortium name="Lawrence Berkeley National Laboratory"/>
            <person name="Hensen N."/>
            <person name="Bonometti L."/>
            <person name="Westerberg I."/>
            <person name="Brannstrom I.O."/>
            <person name="Guillou S."/>
            <person name="Cros-Aarteil S."/>
            <person name="Calhoun S."/>
            <person name="Haridas S."/>
            <person name="Kuo A."/>
            <person name="Mondo S."/>
            <person name="Pangilinan J."/>
            <person name="Riley R."/>
            <person name="LaButti K."/>
            <person name="Andreopoulos B."/>
            <person name="Lipzen A."/>
            <person name="Chen C."/>
            <person name="Yanf M."/>
            <person name="Daum C."/>
            <person name="Ng V."/>
            <person name="Clum A."/>
            <person name="Steindorff A."/>
            <person name="Ohm R."/>
            <person name="Martin F."/>
            <person name="Silar P."/>
            <person name="Natvig D."/>
            <person name="Lalanne C."/>
            <person name="Gautier V."/>
            <person name="Ament-velasquez S.L."/>
            <person name="Kruys A."/>
            <person name="Hutchinson M.I."/>
            <person name="Powell A.J."/>
            <person name="Barry K."/>
            <person name="Miller A.N."/>
            <person name="Grigoriev I.V."/>
            <person name="Debuchy R."/>
            <person name="Gladieux P."/>
            <person name="Thoren M.H."/>
            <person name="Johannesson H."/>
        </authorList>
    </citation>
    <scope>NUCLEOTIDE SEQUENCE</scope>
    <source>
        <strain evidence="2">SMH3391-2</strain>
    </source>
</reference>
<evidence type="ECO:0000313" key="2">
    <source>
        <dbReference type="EMBL" id="KAK0616040.1"/>
    </source>
</evidence>
<dbReference type="Proteomes" id="UP001174934">
    <property type="component" value="Unassembled WGS sequence"/>
</dbReference>
<keyword evidence="3" id="KW-1185">Reference proteome</keyword>
<dbReference type="AlphaFoldDB" id="A0AA40BWC5"/>
<evidence type="ECO:0000256" key="1">
    <source>
        <dbReference type="SAM" id="Phobius"/>
    </source>
</evidence>
<dbReference type="EMBL" id="JAULSR010000006">
    <property type="protein sequence ID" value="KAK0616040.1"/>
    <property type="molecule type" value="Genomic_DNA"/>
</dbReference>
<keyword evidence="1" id="KW-0472">Membrane</keyword>